<dbReference type="Proteomes" id="UP000198614">
    <property type="component" value="Unassembled WGS sequence"/>
</dbReference>
<sequence length="31" mass="3433">MNPTPPPVPLLVPTPSAHELSRAIRVRRSSR</sequence>
<dbReference type="AlphaFoldDB" id="A0A1G7N4N6"/>
<name>A0A1G7N4N6_9ACTN</name>
<organism evidence="2 3">
    <name type="scientific">Streptomyces griseoaurantiacus</name>
    <dbReference type="NCBI Taxonomy" id="68213"/>
    <lineage>
        <taxon>Bacteria</taxon>
        <taxon>Bacillati</taxon>
        <taxon>Actinomycetota</taxon>
        <taxon>Actinomycetes</taxon>
        <taxon>Kitasatosporales</taxon>
        <taxon>Streptomycetaceae</taxon>
        <taxon>Streptomyces</taxon>
        <taxon>Streptomyces aurantiacus group</taxon>
    </lineage>
</organism>
<dbReference type="EMBL" id="FNAX01000010">
    <property type="protein sequence ID" value="SDF68319.1"/>
    <property type="molecule type" value="Genomic_DNA"/>
</dbReference>
<accession>A0A1G7N4N6</accession>
<evidence type="ECO:0000313" key="2">
    <source>
        <dbReference type="EMBL" id="SDF68319.1"/>
    </source>
</evidence>
<evidence type="ECO:0000256" key="1">
    <source>
        <dbReference type="SAM" id="MobiDB-lite"/>
    </source>
</evidence>
<feature type="region of interest" description="Disordered" evidence="1">
    <location>
        <begin position="1"/>
        <end position="31"/>
    </location>
</feature>
<feature type="compositionally biased region" description="Pro residues" evidence="1">
    <location>
        <begin position="1"/>
        <end position="12"/>
    </location>
</feature>
<protein>
    <submittedName>
        <fullName evidence="2">Uncharacterized protein</fullName>
    </submittedName>
</protein>
<gene>
    <name evidence="2" type="ORF">SAMN05216260_1109</name>
</gene>
<reference evidence="2 3" key="1">
    <citation type="submission" date="2016-10" db="EMBL/GenBank/DDBJ databases">
        <authorList>
            <person name="de Groot N.N."/>
        </authorList>
    </citation>
    <scope>NUCLEOTIDE SEQUENCE [LARGE SCALE GENOMIC DNA]</scope>
    <source>
        <strain evidence="2 3">CGMCC 4.1859</strain>
    </source>
</reference>
<evidence type="ECO:0000313" key="3">
    <source>
        <dbReference type="Proteomes" id="UP000198614"/>
    </source>
</evidence>
<proteinExistence type="predicted"/>